<evidence type="ECO:0000256" key="1">
    <source>
        <dbReference type="ARBA" id="ARBA00037999"/>
    </source>
</evidence>
<dbReference type="EMBL" id="BAAAZD010000002">
    <property type="protein sequence ID" value="GAA4005770.1"/>
    <property type="molecule type" value="Genomic_DNA"/>
</dbReference>
<evidence type="ECO:0000313" key="3">
    <source>
        <dbReference type="EMBL" id="GAA4005770.1"/>
    </source>
</evidence>
<proteinExistence type="inferred from homology"/>
<sequence length="365" mass="39536">MPTIPVYVPSLTGNEVDYVMDAVRSGWISSLGQYVDRFEQAIKDVTGARHAIAVSNGSVAIHLALHCVDVGPGDEVIVPTFTYIASVNAITLAGARPVFVDVRMEDWLIDPAAVEDAITPRTKAILPVDLYSAVVSPAVFDIAKAHGIAVVEDSAEVFGTTIGGTHVGHAADVATFSFFGNKTVTTGEGGAVISNDDALAARLRKVKGQGQSLDKRYWHDEVGFNYRMTNICAAIGLAQIERVDQILARKQAIAALYRQELADSGMQFQQVPGDVKSSEWLVSALVPPEADRDEVMRQMAENGVDTRPVFYCAHHMPMYATRQTLPVAEEISRRGISLPSFPDLTDDQVLRVCEVLKAALLSARR</sequence>
<organism evidence="3 4">
    <name type="scientific">Sphingomonas humi</name>
    <dbReference type="NCBI Taxonomy" id="335630"/>
    <lineage>
        <taxon>Bacteria</taxon>
        <taxon>Pseudomonadati</taxon>
        <taxon>Pseudomonadota</taxon>
        <taxon>Alphaproteobacteria</taxon>
        <taxon>Sphingomonadales</taxon>
        <taxon>Sphingomonadaceae</taxon>
        <taxon>Sphingomonas</taxon>
    </lineage>
</organism>
<dbReference type="InterPro" id="IPR000653">
    <property type="entry name" value="DegT/StrS_aminotransferase"/>
</dbReference>
<dbReference type="InterPro" id="IPR015422">
    <property type="entry name" value="PyrdxlP-dep_Trfase_small"/>
</dbReference>
<dbReference type="SUPFAM" id="SSF53383">
    <property type="entry name" value="PLP-dependent transferases"/>
    <property type="match status" value="1"/>
</dbReference>
<dbReference type="RefSeq" id="WP_344709895.1">
    <property type="nucleotide sequence ID" value="NZ_BAAAZD010000002.1"/>
</dbReference>
<name>A0ABP7S323_9SPHN</name>
<evidence type="ECO:0000256" key="2">
    <source>
        <dbReference type="RuleBase" id="RU004508"/>
    </source>
</evidence>
<dbReference type="Proteomes" id="UP001501310">
    <property type="component" value="Unassembled WGS sequence"/>
</dbReference>
<dbReference type="InterPro" id="IPR015424">
    <property type="entry name" value="PyrdxlP-dep_Trfase"/>
</dbReference>
<comment type="similarity">
    <text evidence="1 2">Belongs to the DegT/DnrJ/EryC1 family.</text>
</comment>
<dbReference type="PIRSF" id="PIRSF000390">
    <property type="entry name" value="PLP_StrS"/>
    <property type="match status" value="1"/>
</dbReference>
<dbReference type="Gene3D" id="3.90.1150.10">
    <property type="entry name" value="Aspartate Aminotransferase, domain 1"/>
    <property type="match status" value="1"/>
</dbReference>
<protein>
    <submittedName>
        <fullName evidence="3">GDP-perosamine synthase RfbE/PerA</fullName>
    </submittedName>
</protein>
<keyword evidence="2" id="KW-0663">Pyridoxal phosphate</keyword>
<dbReference type="Gene3D" id="3.40.640.10">
    <property type="entry name" value="Type I PLP-dependent aspartate aminotransferase-like (Major domain)"/>
    <property type="match status" value="1"/>
</dbReference>
<dbReference type="PANTHER" id="PTHR30244">
    <property type="entry name" value="TRANSAMINASE"/>
    <property type="match status" value="1"/>
</dbReference>
<dbReference type="Pfam" id="PF01041">
    <property type="entry name" value="DegT_DnrJ_EryC1"/>
    <property type="match status" value="1"/>
</dbReference>
<dbReference type="CDD" id="cd00616">
    <property type="entry name" value="AHBA_syn"/>
    <property type="match status" value="1"/>
</dbReference>
<comment type="caution">
    <text evidence="3">The sequence shown here is derived from an EMBL/GenBank/DDBJ whole genome shotgun (WGS) entry which is preliminary data.</text>
</comment>
<keyword evidence="4" id="KW-1185">Reference proteome</keyword>
<gene>
    <name evidence="3" type="primary">rfbE</name>
    <name evidence="3" type="ORF">GCM10022211_17660</name>
</gene>
<reference evidence="4" key="1">
    <citation type="journal article" date="2019" name="Int. J. Syst. Evol. Microbiol.">
        <title>The Global Catalogue of Microorganisms (GCM) 10K type strain sequencing project: providing services to taxonomists for standard genome sequencing and annotation.</title>
        <authorList>
            <consortium name="The Broad Institute Genomics Platform"/>
            <consortium name="The Broad Institute Genome Sequencing Center for Infectious Disease"/>
            <person name="Wu L."/>
            <person name="Ma J."/>
        </authorList>
    </citation>
    <scope>NUCLEOTIDE SEQUENCE [LARGE SCALE GENOMIC DNA]</scope>
    <source>
        <strain evidence="4">JCM 16603</strain>
    </source>
</reference>
<dbReference type="InterPro" id="IPR015421">
    <property type="entry name" value="PyrdxlP-dep_Trfase_major"/>
</dbReference>
<accession>A0ABP7S323</accession>
<dbReference type="PANTHER" id="PTHR30244:SF34">
    <property type="entry name" value="DTDP-4-AMINO-4,6-DIDEOXYGALACTOSE TRANSAMINASE"/>
    <property type="match status" value="1"/>
</dbReference>
<evidence type="ECO:0000313" key="4">
    <source>
        <dbReference type="Proteomes" id="UP001501310"/>
    </source>
</evidence>